<evidence type="ECO:0000313" key="3">
    <source>
        <dbReference type="EMBL" id="KAJ6445263.1"/>
    </source>
</evidence>
<accession>A0AB34G2J4</accession>
<feature type="compositionally biased region" description="Polar residues" evidence="1">
    <location>
        <begin position="253"/>
        <end position="263"/>
    </location>
</feature>
<feature type="signal peptide" evidence="2">
    <location>
        <begin position="1"/>
        <end position="34"/>
    </location>
</feature>
<evidence type="ECO:0000256" key="2">
    <source>
        <dbReference type="SAM" id="SignalP"/>
    </source>
</evidence>
<protein>
    <submittedName>
        <fullName evidence="3">Cerato-platanin</fullName>
    </submittedName>
</protein>
<dbReference type="Proteomes" id="UP001163105">
    <property type="component" value="Unassembled WGS sequence"/>
</dbReference>
<dbReference type="PANTHER" id="PTHR38850">
    <property type="entry name" value="CERATO-PLATANIN"/>
    <property type="match status" value="1"/>
</dbReference>
<keyword evidence="2" id="KW-0732">Signal</keyword>
<feature type="region of interest" description="Disordered" evidence="1">
    <location>
        <begin position="251"/>
        <end position="272"/>
    </location>
</feature>
<proteinExistence type="predicted"/>
<dbReference type="EMBL" id="JAQHRD010000001">
    <property type="protein sequence ID" value="KAJ6445263.1"/>
    <property type="molecule type" value="Genomic_DNA"/>
</dbReference>
<reference evidence="3" key="1">
    <citation type="submission" date="2023-01" db="EMBL/GenBank/DDBJ databases">
        <title>The growth and conidiation of Purpureocillium lavendulum are regulated by nitrogen source and histone H3K14 acetylation.</title>
        <authorList>
            <person name="Tang P."/>
            <person name="Han J."/>
            <person name="Zhang C."/>
            <person name="Tang P."/>
            <person name="Qi F."/>
            <person name="Zhang K."/>
            <person name="Liang L."/>
        </authorList>
    </citation>
    <scope>NUCLEOTIDE SEQUENCE</scope>
    <source>
        <strain evidence="3">YMF1.00683</strain>
    </source>
</reference>
<keyword evidence="4" id="KW-1185">Reference proteome</keyword>
<gene>
    <name evidence="3" type="ORF">O9K51_00022</name>
</gene>
<organism evidence="3 4">
    <name type="scientific">Purpureocillium lavendulum</name>
    <dbReference type="NCBI Taxonomy" id="1247861"/>
    <lineage>
        <taxon>Eukaryota</taxon>
        <taxon>Fungi</taxon>
        <taxon>Dikarya</taxon>
        <taxon>Ascomycota</taxon>
        <taxon>Pezizomycotina</taxon>
        <taxon>Sordariomycetes</taxon>
        <taxon>Hypocreomycetidae</taxon>
        <taxon>Hypocreales</taxon>
        <taxon>Ophiocordycipitaceae</taxon>
        <taxon>Purpureocillium</taxon>
    </lineage>
</organism>
<feature type="chain" id="PRO_5044240602" evidence="2">
    <location>
        <begin position="35"/>
        <end position="313"/>
    </location>
</feature>
<dbReference type="PANTHER" id="PTHR38850:SF2">
    <property type="entry name" value="CERATO-PLATANIN"/>
    <property type="match status" value="1"/>
</dbReference>
<evidence type="ECO:0000313" key="4">
    <source>
        <dbReference type="Proteomes" id="UP001163105"/>
    </source>
</evidence>
<dbReference type="AlphaFoldDB" id="A0AB34G2J4"/>
<sequence>MAEAIRSLSAPAPAAVLHLLQLLLLASLLHLVAAAPPPPPPRAVPQAARRASTGGSGAIWATPHDSYSSSVGVLGCKINTNRVAYWPGSIDCSNICISLTYDDRQLYLLRIDTSGGAHDISYDAWNYLYTGYSATEKPVSGGAVPMQYETVDASKCSKLIHTDGSKLPLSASNSMNFLTSCLNQTDSWVADNYVLYNIVDPVCAWGRDEECSLDWPDANQPKCSHQLGLTVKYTGAPVYNIQYPTGHKVRAVTESSGPDTSSDQDSKAVTHAPQPSSVLVMVPPVVAMVSNGGWAQPAAWALFVCGLIIGWLT</sequence>
<name>A0AB34G2J4_9HYPO</name>
<evidence type="ECO:0000256" key="1">
    <source>
        <dbReference type="SAM" id="MobiDB-lite"/>
    </source>
</evidence>
<comment type="caution">
    <text evidence="3">The sequence shown here is derived from an EMBL/GenBank/DDBJ whole genome shotgun (WGS) entry which is preliminary data.</text>
</comment>